<protein>
    <recommendedName>
        <fullName evidence="3">histidine kinase</fullName>
        <ecNumber evidence="3">2.7.13.3</ecNumber>
    </recommendedName>
</protein>
<dbReference type="SMART" id="SM00388">
    <property type="entry name" value="HisKA"/>
    <property type="match status" value="1"/>
</dbReference>
<keyword evidence="12" id="KW-1185">Reference proteome</keyword>
<dbReference type="PANTHER" id="PTHR45453:SF1">
    <property type="entry name" value="PHOSPHATE REGULON SENSOR PROTEIN PHOR"/>
    <property type="match status" value="1"/>
</dbReference>
<keyword evidence="8" id="KW-0812">Transmembrane</keyword>
<feature type="transmembrane region" description="Helical" evidence="8">
    <location>
        <begin position="7"/>
        <end position="30"/>
    </location>
</feature>
<feature type="domain" description="Histidine kinase" evidence="9">
    <location>
        <begin position="151"/>
        <end position="370"/>
    </location>
</feature>
<dbReference type="Pfam" id="PF02518">
    <property type="entry name" value="HATPase_c"/>
    <property type="match status" value="1"/>
</dbReference>
<dbReference type="GO" id="GO:0004721">
    <property type="term" value="F:phosphoprotein phosphatase activity"/>
    <property type="evidence" value="ECO:0007669"/>
    <property type="project" value="TreeGrafter"/>
</dbReference>
<dbReference type="PANTHER" id="PTHR45453">
    <property type="entry name" value="PHOSPHATE REGULON SENSOR PROTEIN PHOR"/>
    <property type="match status" value="1"/>
</dbReference>
<dbReference type="InterPro" id="IPR004358">
    <property type="entry name" value="Sig_transdc_His_kin-like_C"/>
</dbReference>
<gene>
    <name evidence="11" type="ORF">SAMN05660299_00714</name>
</gene>
<dbReference type="SMART" id="SM00304">
    <property type="entry name" value="HAMP"/>
    <property type="match status" value="1"/>
</dbReference>
<dbReference type="InterPro" id="IPR003660">
    <property type="entry name" value="HAMP_dom"/>
</dbReference>
<dbReference type="FunFam" id="3.30.565.10:FF:000006">
    <property type="entry name" value="Sensor histidine kinase WalK"/>
    <property type="match status" value="1"/>
</dbReference>
<evidence type="ECO:0000256" key="7">
    <source>
        <dbReference type="ARBA" id="ARBA00023012"/>
    </source>
</evidence>
<dbReference type="SUPFAM" id="SSF55874">
    <property type="entry name" value="ATPase domain of HSP90 chaperone/DNA topoisomerase II/histidine kinase"/>
    <property type="match status" value="1"/>
</dbReference>
<dbReference type="SUPFAM" id="SSF47384">
    <property type="entry name" value="Homodimeric domain of signal transducing histidine kinase"/>
    <property type="match status" value="1"/>
</dbReference>
<keyword evidence="6 11" id="KW-0418">Kinase</keyword>
<dbReference type="SUPFAM" id="SSF158472">
    <property type="entry name" value="HAMP domain-like"/>
    <property type="match status" value="1"/>
</dbReference>
<evidence type="ECO:0000256" key="6">
    <source>
        <dbReference type="ARBA" id="ARBA00022777"/>
    </source>
</evidence>
<name>A0A1G9SGK0_9FIRM</name>
<keyword evidence="7" id="KW-0902">Two-component regulatory system</keyword>
<evidence type="ECO:0000256" key="2">
    <source>
        <dbReference type="ARBA" id="ARBA00004370"/>
    </source>
</evidence>
<feature type="transmembrane region" description="Helical" evidence="8">
    <location>
        <begin position="71"/>
        <end position="90"/>
    </location>
</feature>
<reference evidence="11 12" key="1">
    <citation type="submission" date="2016-10" db="EMBL/GenBank/DDBJ databases">
        <authorList>
            <person name="de Groot N.N."/>
        </authorList>
    </citation>
    <scope>NUCLEOTIDE SEQUENCE [LARGE SCALE GENOMIC DNA]</scope>
    <source>
        <strain evidence="11 12">DSM 16981</strain>
    </source>
</reference>
<dbReference type="GO" id="GO:0000155">
    <property type="term" value="F:phosphorelay sensor kinase activity"/>
    <property type="evidence" value="ECO:0007669"/>
    <property type="project" value="InterPro"/>
</dbReference>
<dbReference type="PROSITE" id="PS50885">
    <property type="entry name" value="HAMP"/>
    <property type="match status" value="1"/>
</dbReference>
<dbReference type="Proteomes" id="UP000199309">
    <property type="component" value="Unassembled WGS sequence"/>
</dbReference>
<dbReference type="GO" id="GO:0005886">
    <property type="term" value="C:plasma membrane"/>
    <property type="evidence" value="ECO:0007669"/>
    <property type="project" value="TreeGrafter"/>
</dbReference>
<evidence type="ECO:0000259" key="9">
    <source>
        <dbReference type="PROSITE" id="PS50109"/>
    </source>
</evidence>
<dbReference type="Gene3D" id="3.30.565.10">
    <property type="entry name" value="Histidine kinase-like ATPase, C-terminal domain"/>
    <property type="match status" value="1"/>
</dbReference>
<dbReference type="CDD" id="cd00075">
    <property type="entry name" value="HATPase"/>
    <property type="match status" value="1"/>
</dbReference>
<evidence type="ECO:0000256" key="1">
    <source>
        <dbReference type="ARBA" id="ARBA00000085"/>
    </source>
</evidence>
<dbReference type="Pfam" id="PF00512">
    <property type="entry name" value="HisKA"/>
    <property type="match status" value="1"/>
</dbReference>
<dbReference type="CDD" id="cd00082">
    <property type="entry name" value="HisKA"/>
    <property type="match status" value="1"/>
</dbReference>
<evidence type="ECO:0000259" key="10">
    <source>
        <dbReference type="PROSITE" id="PS50885"/>
    </source>
</evidence>
<dbReference type="Gene3D" id="6.10.340.10">
    <property type="match status" value="1"/>
</dbReference>
<dbReference type="STRING" id="349095.SAMN05660299_00714"/>
<dbReference type="InterPro" id="IPR036890">
    <property type="entry name" value="HATPase_C_sf"/>
</dbReference>
<dbReference type="Pfam" id="PF00672">
    <property type="entry name" value="HAMP"/>
    <property type="match status" value="1"/>
</dbReference>
<dbReference type="InterPro" id="IPR036097">
    <property type="entry name" value="HisK_dim/P_sf"/>
</dbReference>
<dbReference type="PRINTS" id="PR00344">
    <property type="entry name" value="BCTRLSENSOR"/>
</dbReference>
<dbReference type="SMART" id="SM00387">
    <property type="entry name" value="HATPase_c"/>
    <property type="match status" value="1"/>
</dbReference>
<keyword evidence="8" id="KW-0472">Membrane</keyword>
<evidence type="ECO:0000256" key="5">
    <source>
        <dbReference type="ARBA" id="ARBA00022679"/>
    </source>
</evidence>
<dbReference type="InterPro" id="IPR050351">
    <property type="entry name" value="BphY/WalK/GraS-like"/>
</dbReference>
<dbReference type="OrthoDB" id="335833at2"/>
<keyword evidence="4" id="KW-0597">Phosphoprotein</keyword>
<dbReference type="EMBL" id="FNHQ01000005">
    <property type="protein sequence ID" value="SDM34532.1"/>
    <property type="molecule type" value="Genomic_DNA"/>
</dbReference>
<accession>A0A1G9SGK0</accession>
<proteinExistence type="predicted"/>
<comment type="catalytic activity">
    <reaction evidence="1">
        <text>ATP + protein L-histidine = ADP + protein N-phospho-L-histidine.</text>
        <dbReference type="EC" id="2.7.13.3"/>
    </reaction>
</comment>
<evidence type="ECO:0000256" key="4">
    <source>
        <dbReference type="ARBA" id="ARBA00022553"/>
    </source>
</evidence>
<dbReference type="InterPro" id="IPR003594">
    <property type="entry name" value="HATPase_dom"/>
</dbReference>
<dbReference type="InterPro" id="IPR003661">
    <property type="entry name" value="HisK_dim/P_dom"/>
</dbReference>
<dbReference type="InterPro" id="IPR005467">
    <property type="entry name" value="His_kinase_dom"/>
</dbReference>
<dbReference type="CDD" id="cd06225">
    <property type="entry name" value="HAMP"/>
    <property type="match status" value="1"/>
</dbReference>
<evidence type="ECO:0000313" key="11">
    <source>
        <dbReference type="EMBL" id="SDM34532.1"/>
    </source>
</evidence>
<evidence type="ECO:0000256" key="3">
    <source>
        <dbReference type="ARBA" id="ARBA00012438"/>
    </source>
</evidence>
<organism evidence="11 12">
    <name type="scientific">Megasphaera paucivorans</name>
    <dbReference type="NCBI Taxonomy" id="349095"/>
    <lineage>
        <taxon>Bacteria</taxon>
        <taxon>Bacillati</taxon>
        <taxon>Bacillota</taxon>
        <taxon>Negativicutes</taxon>
        <taxon>Veillonellales</taxon>
        <taxon>Veillonellaceae</taxon>
        <taxon>Megasphaera</taxon>
    </lineage>
</organism>
<keyword evidence="5" id="KW-0808">Transferase</keyword>
<evidence type="ECO:0000256" key="8">
    <source>
        <dbReference type="SAM" id="Phobius"/>
    </source>
</evidence>
<dbReference type="PROSITE" id="PS50109">
    <property type="entry name" value="HIS_KIN"/>
    <property type="match status" value="1"/>
</dbReference>
<comment type="subcellular location">
    <subcellularLocation>
        <location evidence="2">Membrane</location>
    </subcellularLocation>
</comment>
<dbReference type="AlphaFoldDB" id="A0A1G9SGK0"/>
<sequence length="371" mass="41368">MRKYNSIVYRLTGMSFILLISTIGILLFLVNLQMDQHFSEYLQYNGAALTLPYSAHGTPEQHFMASVHHSLIWVGAAILTISLFISYLTARSITKPLCTLNEAAQTLKEGTYGKTVAITRQDEVGMLADTINAMSLQLHQNDQMRHHLFTNIAHELRTPLAIIQGNLEGMIDDVIPVNKTMLLSMEEEVLRVNRLVQDLRDLSLAEINELELHKEDTDINAMLSRAVNMLQPLIDEKNLSVQLDLLKNGCTAYIDKDRINQVLYNIISNAIRYIPEKSSICIVTDRVEKEKVPYISIRITDTGPGIAPEDIPYIFQYFYRGEKSRNRKSGGSGIGLALARQFVLSHGGTIAATSHPGKGTSFSILLPAGPA</sequence>
<evidence type="ECO:0000313" key="12">
    <source>
        <dbReference type="Proteomes" id="UP000199309"/>
    </source>
</evidence>
<dbReference type="GO" id="GO:0016036">
    <property type="term" value="P:cellular response to phosphate starvation"/>
    <property type="evidence" value="ECO:0007669"/>
    <property type="project" value="TreeGrafter"/>
</dbReference>
<dbReference type="EC" id="2.7.13.3" evidence="3"/>
<keyword evidence="8" id="KW-1133">Transmembrane helix</keyword>
<feature type="domain" description="HAMP" evidence="10">
    <location>
        <begin position="91"/>
        <end position="143"/>
    </location>
</feature>
<dbReference type="Gene3D" id="1.10.287.130">
    <property type="match status" value="1"/>
</dbReference>
<dbReference type="RefSeq" id="WP_091648212.1">
    <property type="nucleotide sequence ID" value="NZ_FNHQ01000005.1"/>
</dbReference>